<dbReference type="InterPro" id="IPR035973">
    <property type="entry name" value="Cyt_c_oxidase_su3-like_sf"/>
</dbReference>
<evidence type="ECO:0000256" key="7">
    <source>
        <dbReference type="ARBA" id="ARBA00023136"/>
    </source>
</evidence>
<dbReference type="GO" id="GO:0005886">
    <property type="term" value="C:plasma membrane"/>
    <property type="evidence" value="ECO:0007669"/>
    <property type="project" value="UniProtKB-SubCell"/>
</dbReference>
<evidence type="ECO:0000256" key="5">
    <source>
        <dbReference type="ARBA" id="ARBA00022692"/>
    </source>
</evidence>
<evidence type="ECO:0000256" key="9">
    <source>
        <dbReference type="ARBA" id="ARBA00031625"/>
    </source>
</evidence>
<dbReference type="PROSITE" id="PS50253">
    <property type="entry name" value="COX3"/>
    <property type="match status" value="1"/>
</dbReference>
<evidence type="ECO:0000256" key="8">
    <source>
        <dbReference type="ARBA" id="ARBA00031400"/>
    </source>
</evidence>
<evidence type="ECO:0000256" key="2">
    <source>
        <dbReference type="ARBA" id="ARBA00010581"/>
    </source>
</evidence>
<name>A0AAF0BVW5_9ACTN</name>
<dbReference type="InterPro" id="IPR000298">
    <property type="entry name" value="Cyt_c_oxidase-like_su3"/>
</dbReference>
<keyword evidence="5 10" id="KW-0812">Transmembrane</keyword>
<dbReference type="Proteomes" id="UP001216390">
    <property type="component" value="Chromosome"/>
</dbReference>
<organism evidence="13 14">
    <name type="scientific">Iamia majanohamensis</name>
    <dbReference type="NCBI Taxonomy" id="467976"/>
    <lineage>
        <taxon>Bacteria</taxon>
        <taxon>Bacillati</taxon>
        <taxon>Actinomycetota</taxon>
        <taxon>Acidimicrobiia</taxon>
        <taxon>Acidimicrobiales</taxon>
        <taxon>Iamiaceae</taxon>
        <taxon>Iamia</taxon>
    </lineage>
</organism>
<protein>
    <recommendedName>
        <fullName evidence="3">cytochrome-c oxidase</fullName>
        <ecNumber evidence="3">7.1.1.9</ecNumber>
    </recommendedName>
    <alternativeName>
        <fullName evidence="8">Cytochrome aa3 subunit 3</fullName>
    </alternativeName>
    <alternativeName>
        <fullName evidence="9">Cytochrome c oxidase polypeptide III</fullName>
    </alternativeName>
</protein>
<comment type="similarity">
    <text evidence="2 10">Belongs to the cytochrome c oxidase subunit 3 family.</text>
</comment>
<dbReference type="KEGG" id="ima:PO878_00400"/>
<dbReference type="AlphaFoldDB" id="A0AAF0BVW5"/>
<gene>
    <name evidence="13" type="ORF">PO878_00400</name>
</gene>
<feature type="transmembrane region" description="Helical" evidence="11">
    <location>
        <begin position="112"/>
        <end position="133"/>
    </location>
</feature>
<feature type="transmembrane region" description="Helical" evidence="11">
    <location>
        <begin position="195"/>
        <end position="213"/>
    </location>
</feature>
<evidence type="ECO:0000256" key="11">
    <source>
        <dbReference type="SAM" id="Phobius"/>
    </source>
</evidence>
<dbReference type="InterPro" id="IPR013833">
    <property type="entry name" value="Cyt_c_oxidase_su3_a-hlx"/>
</dbReference>
<keyword evidence="14" id="KW-1185">Reference proteome</keyword>
<evidence type="ECO:0000256" key="10">
    <source>
        <dbReference type="RuleBase" id="RU003376"/>
    </source>
</evidence>
<proteinExistence type="inferred from homology"/>
<evidence type="ECO:0000256" key="1">
    <source>
        <dbReference type="ARBA" id="ARBA00004651"/>
    </source>
</evidence>
<feature type="transmembrane region" description="Helical" evidence="11">
    <location>
        <begin position="79"/>
        <end position="100"/>
    </location>
</feature>
<dbReference type="Pfam" id="PF00510">
    <property type="entry name" value="COX3"/>
    <property type="match status" value="1"/>
</dbReference>
<dbReference type="GO" id="GO:0019646">
    <property type="term" value="P:aerobic electron transport chain"/>
    <property type="evidence" value="ECO:0007669"/>
    <property type="project" value="InterPro"/>
</dbReference>
<dbReference type="GO" id="GO:0004129">
    <property type="term" value="F:cytochrome-c oxidase activity"/>
    <property type="evidence" value="ECO:0007669"/>
    <property type="project" value="UniProtKB-EC"/>
</dbReference>
<sequence length="214" mass="22414">MSAATAVSDEALDMVPDVAEPGATRPRVLLMGTALVAAAIVVLFAGLIGLYLATRHAVITGPAVDGEAPVWFVDGTIPLTPGTMALGTMLLSCLTMYWAVDAVGRNDRLNAYLALGLTLFFGAAVINATSFLYTQAGIPLEGETNPAGMLFYAVTGAHLALLIGAMVFAALMTFRTLGGEYAGRDRDGITAASMIWYLTTAILGVIWYAVYVTK</sequence>
<keyword evidence="6 11" id="KW-1133">Transmembrane helix</keyword>
<accession>A0AAF0BVW5</accession>
<feature type="transmembrane region" description="Helical" evidence="11">
    <location>
        <begin position="28"/>
        <end position="52"/>
    </location>
</feature>
<dbReference type="EC" id="7.1.1.9" evidence="3"/>
<keyword evidence="4" id="KW-1003">Cell membrane</keyword>
<dbReference type="Gene3D" id="1.20.120.80">
    <property type="entry name" value="Cytochrome c oxidase, subunit III, four-helix bundle"/>
    <property type="match status" value="1"/>
</dbReference>
<evidence type="ECO:0000256" key="4">
    <source>
        <dbReference type="ARBA" id="ARBA00022475"/>
    </source>
</evidence>
<dbReference type="PANTHER" id="PTHR11403:SF2">
    <property type="entry name" value="CYTOCHROME BO(3) UBIQUINOL OXIDASE SUBUNIT 3"/>
    <property type="match status" value="1"/>
</dbReference>
<feature type="domain" description="Heme-copper oxidase subunit III family profile" evidence="12">
    <location>
        <begin position="29"/>
        <end position="214"/>
    </location>
</feature>
<dbReference type="EMBL" id="CP116942">
    <property type="protein sequence ID" value="WCO67180.1"/>
    <property type="molecule type" value="Genomic_DNA"/>
</dbReference>
<feature type="transmembrane region" description="Helical" evidence="11">
    <location>
        <begin position="149"/>
        <end position="174"/>
    </location>
</feature>
<dbReference type="RefSeq" id="WP_272736702.1">
    <property type="nucleotide sequence ID" value="NZ_CP116942.1"/>
</dbReference>
<dbReference type="InterPro" id="IPR024791">
    <property type="entry name" value="Cyt_c/ubiquinol_Oxase_su3"/>
</dbReference>
<comment type="subcellular location">
    <subcellularLocation>
        <location evidence="1 10">Cell membrane</location>
        <topology evidence="1 10">Multi-pass membrane protein</topology>
    </subcellularLocation>
</comment>
<evidence type="ECO:0000256" key="6">
    <source>
        <dbReference type="ARBA" id="ARBA00022989"/>
    </source>
</evidence>
<evidence type="ECO:0000313" key="14">
    <source>
        <dbReference type="Proteomes" id="UP001216390"/>
    </source>
</evidence>
<dbReference type="SUPFAM" id="SSF81452">
    <property type="entry name" value="Cytochrome c oxidase subunit III-like"/>
    <property type="match status" value="1"/>
</dbReference>
<reference evidence="13" key="1">
    <citation type="submission" date="2023-01" db="EMBL/GenBank/DDBJ databases">
        <title>The diversity of Class Acidimicrobiia in South China Sea sediment environments and the proposal of Iamia marina sp. nov., a novel species of the genus Iamia.</title>
        <authorList>
            <person name="He Y."/>
            <person name="Tian X."/>
        </authorList>
    </citation>
    <scope>NUCLEOTIDE SEQUENCE</scope>
    <source>
        <strain evidence="13">DSM 19957</strain>
    </source>
</reference>
<evidence type="ECO:0000313" key="13">
    <source>
        <dbReference type="EMBL" id="WCO67180.1"/>
    </source>
</evidence>
<dbReference type="PANTHER" id="PTHR11403">
    <property type="entry name" value="CYTOCHROME C OXIDASE SUBUNIT III"/>
    <property type="match status" value="1"/>
</dbReference>
<evidence type="ECO:0000259" key="12">
    <source>
        <dbReference type="PROSITE" id="PS50253"/>
    </source>
</evidence>
<keyword evidence="7 11" id="KW-0472">Membrane</keyword>
<evidence type="ECO:0000256" key="3">
    <source>
        <dbReference type="ARBA" id="ARBA00012949"/>
    </source>
</evidence>